<proteinExistence type="predicted"/>
<feature type="compositionally biased region" description="Low complexity" evidence="1">
    <location>
        <begin position="17"/>
        <end position="30"/>
    </location>
</feature>
<protein>
    <submittedName>
        <fullName evidence="2">Uncharacterized protein</fullName>
    </submittedName>
</protein>
<evidence type="ECO:0000313" key="2">
    <source>
        <dbReference type="EMBL" id="CAI9155578.1"/>
    </source>
</evidence>
<name>A0ABN8Y295_RANTA</name>
<feature type="region of interest" description="Disordered" evidence="1">
    <location>
        <begin position="1"/>
        <end position="44"/>
    </location>
</feature>
<reference evidence="2" key="1">
    <citation type="submission" date="2023-04" db="EMBL/GenBank/DDBJ databases">
        <authorList>
            <consortium name="ELIXIR-Norway"/>
        </authorList>
    </citation>
    <scope>NUCLEOTIDE SEQUENCE [LARGE SCALE GENOMIC DNA]</scope>
</reference>
<gene>
    <name evidence="2" type="ORF">MRATA1EN1_LOCUS4540</name>
</gene>
<dbReference type="EMBL" id="OX459948">
    <property type="protein sequence ID" value="CAI9155578.1"/>
    <property type="molecule type" value="Genomic_DNA"/>
</dbReference>
<organism evidence="2 3">
    <name type="scientific">Rangifer tarandus platyrhynchus</name>
    <name type="common">Svalbard reindeer</name>
    <dbReference type="NCBI Taxonomy" id="3082113"/>
    <lineage>
        <taxon>Eukaryota</taxon>
        <taxon>Metazoa</taxon>
        <taxon>Chordata</taxon>
        <taxon>Craniata</taxon>
        <taxon>Vertebrata</taxon>
        <taxon>Euteleostomi</taxon>
        <taxon>Mammalia</taxon>
        <taxon>Eutheria</taxon>
        <taxon>Laurasiatheria</taxon>
        <taxon>Artiodactyla</taxon>
        <taxon>Ruminantia</taxon>
        <taxon>Pecora</taxon>
        <taxon>Cervidae</taxon>
        <taxon>Odocoileinae</taxon>
        <taxon>Rangifer</taxon>
    </lineage>
</organism>
<dbReference type="Proteomes" id="UP001176941">
    <property type="component" value="Chromosome 12"/>
</dbReference>
<accession>A0ABN8Y295</accession>
<keyword evidence="3" id="KW-1185">Reference proteome</keyword>
<evidence type="ECO:0000313" key="3">
    <source>
        <dbReference type="Proteomes" id="UP001176941"/>
    </source>
</evidence>
<evidence type="ECO:0000256" key="1">
    <source>
        <dbReference type="SAM" id="MobiDB-lite"/>
    </source>
</evidence>
<sequence length="88" mass="9036">MRAVAQGTGNALLNPGRAARTASRSSQRSSVLGAGRPASGLFSSCGARRRLSGRGAKPVIAESSLVKHHLGARGLSRCGSWAPRAQAR</sequence>